<organism evidence="3 4">
    <name type="scientific">Streptomyces hoynatensis</name>
    <dbReference type="NCBI Taxonomy" id="1141874"/>
    <lineage>
        <taxon>Bacteria</taxon>
        <taxon>Bacillati</taxon>
        <taxon>Actinomycetota</taxon>
        <taxon>Actinomycetes</taxon>
        <taxon>Kitasatosporales</taxon>
        <taxon>Streptomycetaceae</taxon>
        <taxon>Streptomyces</taxon>
    </lineage>
</organism>
<feature type="region of interest" description="Disordered" evidence="1">
    <location>
        <begin position="1"/>
        <end position="22"/>
    </location>
</feature>
<accession>A0A3A9Z9Z8</accession>
<name>A0A3A9Z9Z8_9ACTN</name>
<dbReference type="Proteomes" id="UP000272474">
    <property type="component" value="Unassembled WGS sequence"/>
</dbReference>
<evidence type="ECO:0000259" key="2">
    <source>
        <dbReference type="Pfam" id="PF04149"/>
    </source>
</evidence>
<evidence type="ECO:0000256" key="1">
    <source>
        <dbReference type="SAM" id="MobiDB-lite"/>
    </source>
</evidence>
<proteinExistence type="predicted"/>
<dbReference type="InterPro" id="IPR007278">
    <property type="entry name" value="DUF397"/>
</dbReference>
<comment type="caution">
    <text evidence="3">The sequence shown here is derived from an EMBL/GenBank/DDBJ whole genome shotgun (WGS) entry which is preliminary data.</text>
</comment>
<dbReference type="OrthoDB" id="4562195at2"/>
<keyword evidence="4" id="KW-1185">Reference proteome</keyword>
<dbReference type="AlphaFoldDB" id="A0A3A9Z9Z8"/>
<sequence>MDSETEPRWRKSSYSGSGGGDCVEVSAAAAVIRVRDSKNADGPQLRFGREGWAAFLAQTAR</sequence>
<dbReference type="EMBL" id="RBAL01000004">
    <property type="protein sequence ID" value="RKN44096.1"/>
    <property type="molecule type" value="Genomic_DNA"/>
</dbReference>
<protein>
    <submittedName>
        <fullName evidence="3">DUF397 domain-containing protein</fullName>
    </submittedName>
</protein>
<gene>
    <name evidence="3" type="ORF">D7294_10075</name>
</gene>
<dbReference type="Pfam" id="PF04149">
    <property type="entry name" value="DUF397"/>
    <property type="match status" value="1"/>
</dbReference>
<reference evidence="3 4" key="1">
    <citation type="journal article" date="2014" name="Int. J. Syst. Evol. Microbiol.">
        <title>Streptomyces hoynatensis sp. nov., isolated from deep marine sediment.</title>
        <authorList>
            <person name="Veyisoglu A."/>
            <person name="Sahin N."/>
        </authorList>
    </citation>
    <scope>NUCLEOTIDE SEQUENCE [LARGE SCALE GENOMIC DNA]</scope>
    <source>
        <strain evidence="3 4">KCTC 29097</strain>
    </source>
</reference>
<evidence type="ECO:0000313" key="3">
    <source>
        <dbReference type="EMBL" id="RKN44096.1"/>
    </source>
</evidence>
<feature type="domain" description="DUF397" evidence="2">
    <location>
        <begin position="8"/>
        <end position="58"/>
    </location>
</feature>
<evidence type="ECO:0000313" key="4">
    <source>
        <dbReference type="Proteomes" id="UP000272474"/>
    </source>
</evidence>